<organism evidence="2 3">
    <name type="scientific">Nannocystis radixulma</name>
    <dbReference type="NCBI Taxonomy" id="2995305"/>
    <lineage>
        <taxon>Bacteria</taxon>
        <taxon>Pseudomonadati</taxon>
        <taxon>Myxococcota</taxon>
        <taxon>Polyangia</taxon>
        <taxon>Nannocystales</taxon>
        <taxon>Nannocystaceae</taxon>
        <taxon>Nannocystis</taxon>
    </lineage>
</organism>
<dbReference type="SUPFAM" id="SSF48371">
    <property type="entry name" value="ARM repeat"/>
    <property type="match status" value="1"/>
</dbReference>
<protein>
    <submittedName>
        <fullName evidence="2">HEAT repeat domain-containing protein</fullName>
    </submittedName>
</protein>
<evidence type="ECO:0000256" key="1">
    <source>
        <dbReference type="ARBA" id="ARBA00023284"/>
    </source>
</evidence>
<dbReference type="PROSITE" id="PS51257">
    <property type="entry name" value="PROKAR_LIPOPROTEIN"/>
    <property type="match status" value="1"/>
</dbReference>
<dbReference type="Gene3D" id="3.40.30.10">
    <property type="entry name" value="Glutaredoxin"/>
    <property type="match status" value="1"/>
</dbReference>
<dbReference type="InterPro" id="IPR004155">
    <property type="entry name" value="PBS_lyase_HEAT"/>
</dbReference>
<dbReference type="InterPro" id="IPR011989">
    <property type="entry name" value="ARM-like"/>
</dbReference>
<keyword evidence="3" id="KW-1185">Reference proteome</keyword>
<dbReference type="PROSITE" id="PS00194">
    <property type="entry name" value="THIOREDOXIN_1"/>
    <property type="match status" value="1"/>
</dbReference>
<dbReference type="SUPFAM" id="SSF52833">
    <property type="entry name" value="Thioredoxin-like"/>
    <property type="match status" value="1"/>
</dbReference>
<dbReference type="InterPro" id="IPR036249">
    <property type="entry name" value="Thioredoxin-like_sf"/>
</dbReference>
<sequence>MRLRDLAVSGLLLGGCRPVAPAPAPAPAAIDEPRGCDGNLATDEIRASEANLASAFVCDPRPDAAKWVGSPNAFTGRPELPRTEPPPLDVRQPRFALVFDGRDGPRLGHALATLRSEADYQILLAAPTAPPGVARHAPPTEAGVAELLAVLRRELAPGAMLVIVAAEVEGTPDDPWGCLPLADACYPLSTLRHVLMDIRTGARVVVLEQARPRLAFAALADGASVVMTFPSGQVGAAAARAFWSPGVPDGDGDGVIALRERAAHARRRAAEARFIDPLGVLSFARRSARARGRDPLAVQGRAELDRAVATLVPGEIAVVNLSTTWCAACEPFRAEFAELSRRTGGSLRFIHAETDEQWQGFGALSYPAVAFIAPGGRLLGVAADSHDPLASLALTQFDAIDDRLAHHRAQLRSQDAPVRSRAVRAIIALGPPGAALAPDLARDLHDEPVAAIVLDILLALGSYGPAAREFAPELLALFNHADDHVRSLAVVTLQRIGADPRALACPLVALVADPSSGVRKAATELLAAHPSLLPSLLPALRVVMEDAVPGIRMAALVAFRRLPWGDSAAEALPTLVRLATPGEPELQREEAMAAIVDLGPRAAAAVPDLARLLADDQPAIRRQAALALGNCGAAAGCAVAALAALDGDPDVHTRRKAAEAQARIAAAVRTAR</sequence>
<proteinExistence type="predicted"/>
<dbReference type="Gene3D" id="1.25.10.10">
    <property type="entry name" value="Leucine-rich Repeat Variant"/>
    <property type="match status" value="2"/>
</dbReference>
<evidence type="ECO:0000313" key="2">
    <source>
        <dbReference type="EMBL" id="MDC0670071.1"/>
    </source>
</evidence>
<dbReference type="RefSeq" id="WP_271999884.1">
    <property type="nucleotide sequence ID" value="NZ_JAQNDN010000010.1"/>
</dbReference>
<dbReference type="InterPro" id="IPR017937">
    <property type="entry name" value="Thioredoxin_CS"/>
</dbReference>
<dbReference type="Proteomes" id="UP001217838">
    <property type="component" value="Unassembled WGS sequence"/>
</dbReference>
<accession>A0ABT5BAQ6</accession>
<dbReference type="InterPro" id="IPR016024">
    <property type="entry name" value="ARM-type_fold"/>
</dbReference>
<reference evidence="2 3" key="1">
    <citation type="submission" date="2022-11" db="EMBL/GenBank/DDBJ databases">
        <title>Minimal conservation of predation-associated metabolite biosynthetic gene clusters underscores biosynthetic potential of Myxococcota including descriptions for ten novel species: Archangium lansinium sp. nov., Myxococcus landrumus sp. nov., Nannocystis bai.</title>
        <authorList>
            <person name="Ahearne A."/>
            <person name="Stevens C."/>
            <person name="Dowd S."/>
        </authorList>
    </citation>
    <scope>NUCLEOTIDE SEQUENCE [LARGE SCALE GENOMIC DNA]</scope>
    <source>
        <strain evidence="2 3">NCELM</strain>
    </source>
</reference>
<keyword evidence="1" id="KW-0676">Redox-active center</keyword>
<name>A0ABT5BAQ6_9BACT</name>
<dbReference type="EMBL" id="JAQNDN010000010">
    <property type="protein sequence ID" value="MDC0670071.1"/>
    <property type="molecule type" value="Genomic_DNA"/>
</dbReference>
<dbReference type="SMART" id="SM00567">
    <property type="entry name" value="EZ_HEAT"/>
    <property type="match status" value="4"/>
</dbReference>
<gene>
    <name evidence="2" type="ORF">POL58_20125</name>
</gene>
<evidence type="ECO:0000313" key="3">
    <source>
        <dbReference type="Proteomes" id="UP001217838"/>
    </source>
</evidence>
<comment type="caution">
    <text evidence="2">The sequence shown here is derived from an EMBL/GenBank/DDBJ whole genome shotgun (WGS) entry which is preliminary data.</text>
</comment>